<dbReference type="PRINTS" id="PR00604">
    <property type="entry name" value="CYTCHRMECIAB"/>
</dbReference>
<dbReference type="PANTHER" id="PTHR44129">
    <property type="entry name" value="WD REPEAT-CONTAINING PROTEIN POP1"/>
    <property type="match status" value="1"/>
</dbReference>
<dbReference type="InterPro" id="IPR015943">
    <property type="entry name" value="WD40/YVTN_repeat-like_dom_sf"/>
</dbReference>
<proteinExistence type="predicted"/>
<keyword evidence="13" id="KW-1185">Reference proteome</keyword>
<protein>
    <submittedName>
        <fullName evidence="12">WD-40 repeat-containing protein</fullName>
    </submittedName>
</protein>
<organism evidence="12 13">
    <name type="scientific">Humitalea rosea</name>
    <dbReference type="NCBI Taxonomy" id="990373"/>
    <lineage>
        <taxon>Bacteria</taxon>
        <taxon>Pseudomonadati</taxon>
        <taxon>Pseudomonadota</taxon>
        <taxon>Alphaproteobacteria</taxon>
        <taxon>Acetobacterales</taxon>
        <taxon>Roseomonadaceae</taxon>
        <taxon>Humitalea</taxon>
    </lineage>
</organism>
<dbReference type="InterPro" id="IPR036322">
    <property type="entry name" value="WD40_repeat_dom_sf"/>
</dbReference>
<feature type="repeat" description="WD" evidence="8">
    <location>
        <begin position="140"/>
        <end position="170"/>
    </location>
</feature>
<gene>
    <name evidence="12" type="ORF">C8P66_12065</name>
</gene>
<evidence type="ECO:0000256" key="8">
    <source>
        <dbReference type="PROSITE-ProRule" id="PRU00221"/>
    </source>
</evidence>
<dbReference type="PROSITE" id="PS00678">
    <property type="entry name" value="WD_REPEATS_1"/>
    <property type="match status" value="1"/>
</dbReference>
<keyword evidence="10" id="KW-0732">Signal</keyword>
<evidence type="ECO:0000256" key="2">
    <source>
        <dbReference type="ARBA" id="ARBA00022574"/>
    </source>
</evidence>
<evidence type="ECO:0000256" key="9">
    <source>
        <dbReference type="PROSITE-ProRule" id="PRU00433"/>
    </source>
</evidence>
<dbReference type="InterPro" id="IPR009056">
    <property type="entry name" value="Cyt_c-like_dom"/>
</dbReference>
<dbReference type="GO" id="GO:0020037">
    <property type="term" value="F:heme binding"/>
    <property type="evidence" value="ECO:0007669"/>
    <property type="project" value="InterPro"/>
</dbReference>
<evidence type="ECO:0000256" key="6">
    <source>
        <dbReference type="ARBA" id="ARBA00022982"/>
    </source>
</evidence>
<keyword evidence="1" id="KW-0813">Transport</keyword>
<dbReference type="PROSITE" id="PS51007">
    <property type="entry name" value="CYTC"/>
    <property type="match status" value="1"/>
</dbReference>
<dbReference type="RefSeq" id="WP_111399450.1">
    <property type="nucleotide sequence ID" value="NZ_QKYU01000020.1"/>
</dbReference>
<dbReference type="SUPFAM" id="SSF46626">
    <property type="entry name" value="Cytochrome c"/>
    <property type="match status" value="1"/>
</dbReference>
<dbReference type="InterPro" id="IPR001680">
    <property type="entry name" value="WD40_rpt"/>
</dbReference>
<feature type="repeat" description="WD" evidence="8">
    <location>
        <begin position="104"/>
        <end position="134"/>
    </location>
</feature>
<reference evidence="12 13" key="1">
    <citation type="submission" date="2018-06" db="EMBL/GenBank/DDBJ databases">
        <title>Genomic Encyclopedia of Archaeal and Bacterial Type Strains, Phase II (KMG-II): from individual species to whole genera.</title>
        <authorList>
            <person name="Goeker M."/>
        </authorList>
    </citation>
    <scope>NUCLEOTIDE SEQUENCE [LARGE SCALE GENOMIC DNA]</scope>
    <source>
        <strain evidence="12 13">DSM 24525</strain>
    </source>
</reference>
<evidence type="ECO:0000256" key="7">
    <source>
        <dbReference type="ARBA" id="ARBA00023004"/>
    </source>
</evidence>
<dbReference type="InterPro" id="IPR036909">
    <property type="entry name" value="Cyt_c-like_dom_sf"/>
</dbReference>
<evidence type="ECO:0000259" key="11">
    <source>
        <dbReference type="PROSITE" id="PS51007"/>
    </source>
</evidence>
<evidence type="ECO:0000256" key="1">
    <source>
        <dbReference type="ARBA" id="ARBA00022448"/>
    </source>
</evidence>
<dbReference type="Pfam" id="PF00400">
    <property type="entry name" value="WD40"/>
    <property type="match status" value="4"/>
</dbReference>
<dbReference type="GO" id="GO:0046872">
    <property type="term" value="F:metal ion binding"/>
    <property type="evidence" value="ECO:0007669"/>
    <property type="project" value="UniProtKB-KW"/>
</dbReference>
<keyword evidence="4 9" id="KW-0479">Metal-binding</keyword>
<dbReference type="Proteomes" id="UP000249688">
    <property type="component" value="Unassembled WGS sequence"/>
</dbReference>
<dbReference type="OrthoDB" id="235631at2"/>
<evidence type="ECO:0000256" key="4">
    <source>
        <dbReference type="ARBA" id="ARBA00022723"/>
    </source>
</evidence>
<feature type="repeat" description="WD" evidence="8">
    <location>
        <begin position="21"/>
        <end position="60"/>
    </location>
</feature>
<dbReference type="InterPro" id="IPR002327">
    <property type="entry name" value="Cyt_c_1A/1B"/>
</dbReference>
<keyword evidence="3 9" id="KW-0349">Heme</keyword>
<feature type="domain" description="Cytochrome c" evidence="11">
    <location>
        <begin position="307"/>
        <end position="408"/>
    </location>
</feature>
<dbReference type="SMART" id="SM00320">
    <property type="entry name" value="WD40"/>
    <property type="match status" value="6"/>
</dbReference>
<comment type="caution">
    <text evidence="12">The sequence shown here is derived from an EMBL/GenBank/DDBJ whole genome shotgun (WGS) entry which is preliminary data.</text>
</comment>
<dbReference type="InterPro" id="IPR050349">
    <property type="entry name" value="WD_LIS1/nudF_dynein_reg"/>
</dbReference>
<dbReference type="GO" id="GO:0009055">
    <property type="term" value="F:electron transfer activity"/>
    <property type="evidence" value="ECO:0007669"/>
    <property type="project" value="InterPro"/>
</dbReference>
<dbReference type="InterPro" id="IPR019775">
    <property type="entry name" value="WD40_repeat_CS"/>
</dbReference>
<feature type="signal peptide" evidence="10">
    <location>
        <begin position="1"/>
        <end position="17"/>
    </location>
</feature>
<dbReference type="Gene3D" id="2.130.10.10">
    <property type="entry name" value="YVTN repeat-like/Quinoprotein amine dehydrogenase"/>
    <property type="match status" value="2"/>
</dbReference>
<feature type="repeat" description="WD" evidence="8">
    <location>
        <begin position="61"/>
        <end position="91"/>
    </location>
</feature>
<keyword evidence="6" id="KW-0249">Electron transport</keyword>
<dbReference type="CDD" id="cd00200">
    <property type="entry name" value="WD40"/>
    <property type="match status" value="1"/>
</dbReference>
<dbReference type="AlphaFoldDB" id="A0A2W7I5B5"/>
<accession>A0A2W7I5B5</accession>
<dbReference type="PROSITE" id="PS50082">
    <property type="entry name" value="WD_REPEATS_2"/>
    <property type="match status" value="5"/>
</dbReference>
<evidence type="ECO:0000256" key="3">
    <source>
        <dbReference type="ARBA" id="ARBA00022617"/>
    </source>
</evidence>
<evidence type="ECO:0000256" key="5">
    <source>
        <dbReference type="ARBA" id="ARBA00022737"/>
    </source>
</evidence>
<name>A0A2W7I5B5_9PROT</name>
<feature type="repeat" description="WD" evidence="8">
    <location>
        <begin position="255"/>
        <end position="296"/>
    </location>
</feature>
<keyword evidence="2 8" id="KW-0853">WD repeat</keyword>
<feature type="chain" id="PRO_5016001107" evidence="10">
    <location>
        <begin position="18"/>
        <end position="409"/>
    </location>
</feature>
<evidence type="ECO:0000313" key="13">
    <source>
        <dbReference type="Proteomes" id="UP000249688"/>
    </source>
</evidence>
<dbReference type="EMBL" id="QKYU01000020">
    <property type="protein sequence ID" value="PZW41874.1"/>
    <property type="molecule type" value="Genomic_DNA"/>
</dbReference>
<keyword evidence="7 9" id="KW-0408">Iron</keyword>
<dbReference type="PROSITE" id="PS50294">
    <property type="entry name" value="WD_REPEATS_REGION"/>
    <property type="match status" value="3"/>
</dbReference>
<evidence type="ECO:0000256" key="10">
    <source>
        <dbReference type="SAM" id="SignalP"/>
    </source>
</evidence>
<dbReference type="SUPFAM" id="SSF50978">
    <property type="entry name" value="WD40 repeat-like"/>
    <property type="match status" value="1"/>
</dbReference>
<sequence>MRRLAALLLLLATPALAQEAPAMHGGPVRALATAPGLLASAGFDSAVILWDPAAGTARRVLRWHAGGVNALAMLADGRLASAGADGRIALWHPEDPGPDPAQVLGGHTAPVAGLAAAPDGRLASAGWDGAVRIWGPDAVFTAHQGPVNAVAFRDDGVLASAGFDGTVRLWPGGEILAELGLPRTALVAVPGARLAVAGVDGAVQLIGPGGAEQMLAGAGRPVVSLAVAQGVLAAASLGGDVALYDLGAGRLLRVLEGPGLPVWSVAFSPDGATLWTGGADRRVRAWDVATGRHLSPLGAEPAALPEGLDPEGARVFRACSACHSLQPGPGNLAGPSLHGIFGRRMGSLPGYRYSARLAQGDIIWTPETVADLFTRGPDEVTPGTTMPMQRVDNPEDRAALLRFLQEATR</sequence>
<dbReference type="Gene3D" id="1.10.760.10">
    <property type="entry name" value="Cytochrome c-like domain"/>
    <property type="match status" value="1"/>
</dbReference>
<keyword evidence="5" id="KW-0677">Repeat</keyword>
<evidence type="ECO:0000313" key="12">
    <source>
        <dbReference type="EMBL" id="PZW41874.1"/>
    </source>
</evidence>